<keyword evidence="3 7" id="KW-0479">Metal-binding</keyword>
<dbReference type="SUPFAM" id="SSF48264">
    <property type="entry name" value="Cytochrome P450"/>
    <property type="match status" value="1"/>
</dbReference>
<comment type="caution">
    <text evidence="8">The sequence shown here is derived from an EMBL/GenBank/DDBJ whole genome shotgun (WGS) entry which is preliminary data.</text>
</comment>
<dbReference type="CDD" id="cd11029">
    <property type="entry name" value="CYP107-like"/>
    <property type="match status" value="1"/>
</dbReference>
<dbReference type="EMBL" id="VIRS01000005">
    <property type="protein sequence ID" value="TQS45386.1"/>
    <property type="molecule type" value="Genomic_DNA"/>
</dbReference>
<dbReference type="PROSITE" id="PS00086">
    <property type="entry name" value="CYTOCHROME_P450"/>
    <property type="match status" value="1"/>
</dbReference>
<dbReference type="Gene3D" id="1.10.630.10">
    <property type="entry name" value="Cytochrome P450"/>
    <property type="match status" value="1"/>
</dbReference>
<accession>A0A545AVN0</accession>
<dbReference type="InterPro" id="IPR002397">
    <property type="entry name" value="Cyt_P450_B"/>
</dbReference>
<dbReference type="InterPro" id="IPR001128">
    <property type="entry name" value="Cyt_P450"/>
</dbReference>
<protein>
    <submittedName>
        <fullName evidence="8">Cytochrome P450</fullName>
    </submittedName>
</protein>
<dbReference type="GO" id="GO:0004497">
    <property type="term" value="F:monooxygenase activity"/>
    <property type="evidence" value="ECO:0007669"/>
    <property type="project" value="UniProtKB-KW"/>
</dbReference>
<evidence type="ECO:0000313" key="9">
    <source>
        <dbReference type="Proteomes" id="UP000317982"/>
    </source>
</evidence>
<evidence type="ECO:0000256" key="1">
    <source>
        <dbReference type="ARBA" id="ARBA00010617"/>
    </source>
</evidence>
<dbReference type="Pfam" id="PF00067">
    <property type="entry name" value="p450"/>
    <property type="match status" value="1"/>
</dbReference>
<proteinExistence type="inferred from homology"/>
<dbReference type="FunFam" id="1.10.630.10:FF:000018">
    <property type="entry name" value="Cytochrome P450 monooxygenase"/>
    <property type="match status" value="1"/>
</dbReference>
<evidence type="ECO:0000256" key="4">
    <source>
        <dbReference type="ARBA" id="ARBA00023002"/>
    </source>
</evidence>
<evidence type="ECO:0000256" key="2">
    <source>
        <dbReference type="ARBA" id="ARBA00022617"/>
    </source>
</evidence>
<evidence type="ECO:0000256" key="5">
    <source>
        <dbReference type="ARBA" id="ARBA00023004"/>
    </source>
</evidence>
<dbReference type="GO" id="GO:0016705">
    <property type="term" value="F:oxidoreductase activity, acting on paired donors, with incorporation or reduction of molecular oxygen"/>
    <property type="evidence" value="ECO:0007669"/>
    <property type="project" value="InterPro"/>
</dbReference>
<dbReference type="PANTHER" id="PTHR46696">
    <property type="entry name" value="P450, PUTATIVE (EUROFUNG)-RELATED"/>
    <property type="match status" value="1"/>
</dbReference>
<dbReference type="PANTHER" id="PTHR46696:SF1">
    <property type="entry name" value="CYTOCHROME P450 YJIB-RELATED"/>
    <property type="match status" value="1"/>
</dbReference>
<evidence type="ECO:0000256" key="7">
    <source>
        <dbReference type="RuleBase" id="RU000461"/>
    </source>
</evidence>
<evidence type="ECO:0000256" key="6">
    <source>
        <dbReference type="ARBA" id="ARBA00023033"/>
    </source>
</evidence>
<dbReference type="FunCoup" id="A0A545AVN0">
    <property type="interactions" value="10"/>
</dbReference>
<comment type="similarity">
    <text evidence="1 7">Belongs to the cytochrome P450 family.</text>
</comment>
<dbReference type="AlphaFoldDB" id="A0A545AVN0"/>
<organism evidence="8 9">
    <name type="scientific">Cryptosporangium phraense</name>
    <dbReference type="NCBI Taxonomy" id="2593070"/>
    <lineage>
        <taxon>Bacteria</taxon>
        <taxon>Bacillati</taxon>
        <taxon>Actinomycetota</taxon>
        <taxon>Actinomycetes</taxon>
        <taxon>Cryptosporangiales</taxon>
        <taxon>Cryptosporangiaceae</taxon>
        <taxon>Cryptosporangium</taxon>
    </lineage>
</organism>
<keyword evidence="4 7" id="KW-0560">Oxidoreductase</keyword>
<dbReference type="OrthoDB" id="3664945at2"/>
<evidence type="ECO:0000256" key="3">
    <source>
        <dbReference type="ARBA" id="ARBA00022723"/>
    </source>
</evidence>
<dbReference type="InParanoid" id="A0A545AVN0"/>
<keyword evidence="6 7" id="KW-0503">Monooxygenase</keyword>
<dbReference type="Proteomes" id="UP000317982">
    <property type="component" value="Unassembled WGS sequence"/>
</dbReference>
<dbReference type="GO" id="GO:0005506">
    <property type="term" value="F:iron ion binding"/>
    <property type="evidence" value="ECO:0007669"/>
    <property type="project" value="InterPro"/>
</dbReference>
<dbReference type="InterPro" id="IPR017972">
    <property type="entry name" value="Cyt_P450_CS"/>
</dbReference>
<reference evidence="8 9" key="1">
    <citation type="submission" date="2019-07" db="EMBL/GenBank/DDBJ databases">
        <title>Cryptosporangium phraense sp. nov., isolated from plant litter.</title>
        <authorList>
            <person name="Suriyachadkun C."/>
        </authorList>
    </citation>
    <scope>NUCLEOTIDE SEQUENCE [LARGE SCALE GENOMIC DNA]</scope>
    <source>
        <strain evidence="8 9">A-T 5661</strain>
    </source>
</reference>
<dbReference type="PRINTS" id="PR00359">
    <property type="entry name" value="BP450"/>
</dbReference>
<sequence length="402" mass="44007">MTGTDEYVRLGPDFYDNPFPLYASLREERPVVRVVTPQGSHVWLVTRYDDARAALAEPRLHKDNQEFRALMEARYGPSRRGFEDALNAHMLAADPPDHTRLRKLVSKAFTGRAIAAMRPRIEEIASGLLDAMEAGPDRVDLLDTYAFPLPITVICELLGVPTDERDDFRRWSNTLLQSGTADAQGAAARSMAEYLSALVDARRAAPSDDMLGRIVRASEDSDQLSRSEAISMAFLLLVAGHETTVNLIGTGTFALLRHPEQLAALRADPSLVPGAIEEFLRWDGPVHLATVRFAAEPVTIGGVEIPDGEVVLVSLSAANRDPARYSDPDTLDVRRSGASHVAFGHGIHHCLGAPLARLEGEIAFTQLIARFPGLTLDADPNSLSWRPSTLIRGLDSLPVRLR</sequence>
<keyword evidence="9" id="KW-1185">Reference proteome</keyword>
<gene>
    <name evidence="8" type="ORF">FL583_09905</name>
</gene>
<evidence type="ECO:0000313" key="8">
    <source>
        <dbReference type="EMBL" id="TQS45386.1"/>
    </source>
</evidence>
<name>A0A545AVN0_9ACTN</name>
<dbReference type="GO" id="GO:0020037">
    <property type="term" value="F:heme binding"/>
    <property type="evidence" value="ECO:0007669"/>
    <property type="project" value="InterPro"/>
</dbReference>
<keyword evidence="2 7" id="KW-0349">Heme</keyword>
<keyword evidence="5 7" id="KW-0408">Iron</keyword>
<dbReference type="InterPro" id="IPR036396">
    <property type="entry name" value="Cyt_P450_sf"/>
</dbReference>
<dbReference type="RefSeq" id="WP_142704251.1">
    <property type="nucleotide sequence ID" value="NZ_VIRS01000005.1"/>
</dbReference>